<dbReference type="PANTHER" id="PTHR45947">
    <property type="entry name" value="SULFOQUINOVOSYL TRANSFERASE SQD2"/>
    <property type="match status" value="1"/>
</dbReference>
<keyword evidence="2 6" id="KW-0808">Transferase</keyword>
<dbReference type="InterPro" id="IPR028098">
    <property type="entry name" value="Glyco_trans_4-like_N"/>
</dbReference>
<proteinExistence type="predicted"/>
<evidence type="ECO:0000259" key="5">
    <source>
        <dbReference type="Pfam" id="PF13579"/>
    </source>
</evidence>
<sequence length="378" mass="40405">MTPVSSPSPHGRPPLRTVQVLGGGNTISSAHVRSLAAGLVARGVRVTVCAPVEADHTHDFTGVGAGHVHVPRSSDPGSVAALRAACTGADLVHAHGLHASFRTVLALSGRNTPLVVTWHDRAHADGPRAHFLRVLERRVVKAATVVLGTTSALVDRARRAGARDARLAAVSLPGPRTSPPRDDPDRRRPKTRAELGAMGRPLLIAVGSLERHRGYDVLLDATHAWQRLDPVPLVVLAGEGPLRAELQQRIEREELPVRLLGRRDDITDLLAAADVAVLPSRWEARSPLAQEALHARVPLVATAVGGIPELVGDAAELVPYGNARALADAVVRLLDDPGRRDLLKERGVRQAATWPTEDETVAQVLSVYDELTQLRPLV</sequence>
<dbReference type="RefSeq" id="WP_145870117.1">
    <property type="nucleotide sequence ID" value="NZ_BNCE01000006.1"/>
</dbReference>
<dbReference type="CDD" id="cd03801">
    <property type="entry name" value="GT4_PimA-like"/>
    <property type="match status" value="1"/>
</dbReference>
<dbReference type="Pfam" id="PF13579">
    <property type="entry name" value="Glyco_trans_4_4"/>
    <property type="match status" value="1"/>
</dbReference>
<dbReference type="InterPro" id="IPR050194">
    <property type="entry name" value="Glycosyltransferase_grp1"/>
</dbReference>
<dbReference type="Gene3D" id="3.40.50.2000">
    <property type="entry name" value="Glycogen Phosphorylase B"/>
    <property type="match status" value="2"/>
</dbReference>
<reference evidence="6 7" key="1">
    <citation type="submission" date="2019-06" db="EMBL/GenBank/DDBJ databases">
        <title>Sequencing the genomes of 1000 actinobacteria strains.</title>
        <authorList>
            <person name="Klenk H.-P."/>
        </authorList>
    </citation>
    <scope>NUCLEOTIDE SEQUENCE [LARGE SCALE GENOMIC DNA]</scope>
    <source>
        <strain evidence="6 7">DSM 41695</strain>
    </source>
</reference>
<feature type="domain" description="Glycosyl transferase family 1" evidence="4">
    <location>
        <begin position="190"/>
        <end position="347"/>
    </location>
</feature>
<organism evidence="6 7">
    <name type="scientific">Streptomyces capillispiralis</name>
    <dbReference type="NCBI Taxonomy" id="68182"/>
    <lineage>
        <taxon>Bacteria</taxon>
        <taxon>Bacillati</taxon>
        <taxon>Actinomycetota</taxon>
        <taxon>Actinomycetes</taxon>
        <taxon>Kitasatosporales</taxon>
        <taxon>Streptomycetaceae</taxon>
        <taxon>Streptomyces</taxon>
    </lineage>
</organism>
<evidence type="ECO:0000256" key="3">
    <source>
        <dbReference type="SAM" id="MobiDB-lite"/>
    </source>
</evidence>
<keyword evidence="7" id="KW-1185">Reference proteome</keyword>
<evidence type="ECO:0000256" key="1">
    <source>
        <dbReference type="ARBA" id="ARBA00022676"/>
    </source>
</evidence>
<dbReference type="Proteomes" id="UP000316603">
    <property type="component" value="Unassembled WGS sequence"/>
</dbReference>
<gene>
    <name evidence="6" type="ORF">FHX78_115497</name>
</gene>
<dbReference type="AlphaFoldDB" id="A0A561TN40"/>
<evidence type="ECO:0000313" key="6">
    <source>
        <dbReference type="EMBL" id="TWF88472.1"/>
    </source>
</evidence>
<dbReference type="SUPFAM" id="SSF53756">
    <property type="entry name" value="UDP-Glycosyltransferase/glycogen phosphorylase"/>
    <property type="match status" value="1"/>
</dbReference>
<protein>
    <submittedName>
        <fullName evidence="6">Glycosyltransferase involved in cell wall biosynthesis</fullName>
    </submittedName>
</protein>
<keyword evidence="1" id="KW-0328">Glycosyltransferase</keyword>
<name>A0A561TN40_9ACTN</name>
<dbReference type="EMBL" id="VIWV01000001">
    <property type="protein sequence ID" value="TWF88472.1"/>
    <property type="molecule type" value="Genomic_DNA"/>
</dbReference>
<dbReference type="Pfam" id="PF00534">
    <property type="entry name" value="Glycos_transf_1"/>
    <property type="match status" value="1"/>
</dbReference>
<evidence type="ECO:0000313" key="7">
    <source>
        <dbReference type="Proteomes" id="UP000316603"/>
    </source>
</evidence>
<accession>A0A561TN40</accession>
<dbReference type="InterPro" id="IPR001296">
    <property type="entry name" value="Glyco_trans_1"/>
</dbReference>
<dbReference type="GO" id="GO:1901137">
    <property type="term" value="P:carbohydrate derivative biosynthetic process"/>
    <property type="evidence" value="ECO:0007669"/>
    <property type="project" value="UniProtKB-ARBA"/>
</dbReference>
<dbReference type="GO" id="GO:0016757">
    <property type="term" value="F:glycosyltransferase activity"/>
    <property type="evidence" value="ECO:0007669"/>
    <property type="project" value="UniProtKB-KW"/>
</dbReference>
<dbReference type="PANTHER" id="PTHR45947:SF3">
    <property type="entry name" value="SULFOQUINOVOSYL TRANSFERASE SQD2"/>
    <property type="match status" value="1"/>
</dbReference>
<feature type="region of interest" description="Disordered" evidence="3">
    <location>
        <begin position="169"/>
        <end position="189"/>
    </location>
</feature>
<dbReference type="OrthoDB" id="3268555at2"/>
<feature type="domain" description="Glycosyltransferase subfamily 4-like N-terminal" evidence="5">
    <location>
        <begin position="30"/>
        <end position="171"/>
    </location>
</feature>
<evidence type="ECO:0000256" key="2">
    <source>
        <dbReference type="ARBA" id="ARBA00022679"/>
    </source>
</evidence>
<comment type="caution">
    <text evidence="6">The sequence shown here is derived from an EMBL/GenBank/DDBJ whole genome shotgun (WGS) entry which is preliminary data.</text>
</comment>
<evidence type="ECO:0000259" key="4">
    <source>
        <dbReference type="Pfam" id="PF00534"/>
    </source>
</evidence>